<feature type="domain" description="Flagellar hook-associated protein 2 C-terminal" evidence="7">
    <location>
        <begin position="215"/>
        <end position="440"/>
    </location>
</feature>
<dbReference type="Pfam" id="PF02465">
    <property type="entry name" value="FliD_N"/>
    <property type="match status" value="1"/>
</dbReference>
<comment type="caution">
    <text evidence="8">The sequence shown here is derived from an EMBL/GenBank/DDBJ whole genome shotgun (WGS) entry which is preliminary data.</text>
</comment>
<evidence type="ECO:0000256" key="5">
    <source>
        <dbReference type="RuleBase" id="RU362066"/>
    </source>
</evidence>
<dbReference type="EMBL" id="JAAMFM010000027">
    <property type="protein sequence ID" value="NVM96239.1"/>
    <property type="molecule type" value="Genomic_DNA"/>
</dbReference>
<comment type="function">
    <text evidence="5">Required for morphogenesis and for the elongation of the flagellar filament by facilitating polymerization of the flagellin monomers at the tip of growing filament. Forms a capping structure, which prevents flagellin subunits (transported through the central channel of the flagellum) from leaking out without polymerization at the distal end.</text>
</comment>
<dbReference type="GO" id="GO:0005576">
    <property type="term" value="C:extracellular region"/>
    <property type="evidence" value="ECO:0007669"/>
    <property type="project" value="UniProtKB-SubCell"/>
</dbReference>
<evidence type="ECO:0000256" key="2">
    <source>
        <dbReference type="ARBA" id="ARBA00011255"/>
    </source>
</evidence>
<evidence type="ECO:0000256" key="4">
    <source>
        <dbReference type="ARBA" id="ARBA00023143"/>
    </source>
</evidence>
<dbReference type="PANTHER" id="PTHR30288:SF0">
    <property type="entry name" value="FLAGELLAR HOOK-ASSOCIATED PROTEIN 2"/>
    <property type="match status" value="1"/>
</dbReference>
<feature type="domain" description="Flagellar hook-associated protein 2 N-terminal" evidence="6">
    <location>
        <begin position="10"/>
        <end position="105"/>
    </location>
</feature>
<accession>A0A7Y7IIR3</accession>
<keyword evidence="3" id="KW-0175">Coiled coil</keyword>
<proteinExistence type="inferred from homology"/>
<evidence type="ECO:0000256" key="3">
    <source>
        <dbReference type="ARBA" id="ARBA00023054"/>
    </source>
</evidence>
<keyword evidence="8" id="KW-0282">Flagellum</keyword>
<dbReference type="GO" id="GO:0007155">
    <property type="term" value="P:cell adhesion"/>
    <property type="evidence" value="ECO:0007669"/>
    <property type="project" value="InterPro"/>
</dbReference>
<dbReference type="GO" id="GO:0009421">
    <property type="term" value="C:bacterial-type flagellum filament cap"/>
    <property type="evidence" value="ECO:0007669"/>
    <property type="project" value="InterPro"/>
</dbReference>
<comment type="subunit">
    <text evidence="2 5">Homopentamer.</text>
</comment>
<evidence type="ECO:0000313" key="9">
    <source>
        <dbReference type="Proteomes" id="UP000543556"/>
    </source>
</evidence>
<organism evidence="8 9">
    <name type="scientific">Arthrobacter wenxiniae</name>
    <dbReference type="NCBI Taxonomy" id="2713570"/>
    <lineage>
        <taxon>Bacteria</taxon>
        <taxon>Bacillati</taxon>
        <taxon>Actinomycetota</taxon>
        <taxon>Actinomycetes</taxon>
        <taxon>Micrococcales</taxon>
        <taxon>Micrococcaceae</taxon>
        <taxon>Arthrobacter</taxon>
    </lineage>
</organism>
<dbReference type="GO" id="GO:0009424">
    <property type="term" value="C:bacterial-type flagellum hook"/>
    <property type="evidence" value="ECO:0007669"/>
    <property type="project" value="UniProtKB-UniRule"/>
</dbReference>
<dbReference type="RefSeq" id="WP_176635961.1">
    <property type="nucleotide sequence ID" value="NZ_JAAMFM010000027.1"/>
</dbReference>
<evidence type="ECO:0000313" key="8">
    <source>
        <dbReference type="EMBL" id="NVM96239.1"/>
    </source>
</evidence>
<keyword evidence="4 5" id="KW-0975">Bacterial flagellum</keyword>
<keyword evidence="8" id="KW-0969">Cilium</keyword>
<dbReference type="Proteomes" id="UP000543556">
    <property type="component" value="Unassembled WGS sequence"/>
</dbReference>
<evidence type="ECO:0000256" key="1">
    <source>
        <dbReference type="ARBA" id="ARBA00009764"/>
    </source>
</evidence>
<keyword evidence="5" id="KW-0964">Secreted</keyword>
<keyword evidence="9" id="KW-1185">Reference proteome</keyword>
<protein>
    <recommendedName>
        <fullName evidence="5">Flagellar hook-associated protein 2</fullName>
        <shortName evidence="5">HAP2</shortName>
    </recommendedName>
    <alternativeName>
        <fullName evidence="5">Flagellar cap protein</fullName>
    </alternativeName>
</protein>
<evidence type="ECO:0000259" key="6">
    <source>
        <dbReference type="Pfam" id="PF02465"/>
    </source>
</evidence>
<comment type="similarity">
    <text evidence="1 5">Belongs to the FliD family.</text>
</comment>
<sequence>MTLGINGLVSGLDTASIINSLIQVAAGPQTQLKSQAGTQTALMAAMQTVNAGFASLAAKAADLTKPGGLALVKAASSSPAITASASSGASVTSLDLSVTQLAQSHSVVSAAMAAAPGTSMTFVKADGTKTEVTAGSASLDDMALAINNSDAGISAVTVAAGKDTDGNTTYRLQLTSRQTGAAAAFTAYFGNAAEVDGGTAPKLTDAATSAVLSQGQDAQVTLWAGTAAATTITSASNTFTGIAPGLDITVNARTDTPATVSVASDTDKVSAAAGSLVAGISSLLGSIKSGTAVSTTVGANGSSTVTGGVFTGQSSVTMARDRLYGAVSDPVAGQSPSGIGINTTKDGDITFDPAAFAAAYAKDPGGVTTALQTITGRVAAAAASVSDPVNGTLTQRIQGGQKTIDSLNSQISDWDGRLAAKRSTLQAQYNSMEVQLGKLQSQQSWLNSQLDALSANGKSSK</sequence>
<gene>
    <name evidence="8" type="primary">fliD</name>
    <name evidence="8" type="ORF">G6034_15265</name>
</gene>
<dbReference type="InterPro" id="IPR040026">
    <property type="entry name" value="FliD"/>
</dbReference>
<dbReference type="InterPro" id="IPR010809">
    <property type="entry name" value="FliD_C"/>
</dbReference>
<dbReference type="AlphaFoldDB" id="A0A7Y7IIR3"/>
<comment type="subcellular location">
    <subcellularLocation>
        <location evidence="5">Secreted</location>
    </subcellularLocation>
    <subcellularLocation>
        <location evidence="5">Bacterial flagellum</location>
    </subcellularLocation>
</comment>
<dbReference type="PANTHER" id="PTHR30288">
    <property type="entry name" value="FLAGELLAR CAP/ASSEMBLY PROTEIN FLID"/>
    <property type="match status" value="1"/>
</dbReference>
<dbReference type="Pfam" id="PF07195">
    <property type="entry name" value="FliD_C"/>
    <property type="match status" value="1"/>
</dbReference>
<dbReference type="InterPro" id="IPR003481">
    <property type="entry name" value="FliD_N"/>
</dbReference>
<dbReference type="GO" id="GO:0071973">
    <property type="term" value="P:bacterial-type flagellum-dependent cell motility"/>
    <property type="evidence" value="ECO:0007669"/>
    <property type="project" value="TreeGrafter"/>
</dbReference>
<reference evidence="8 9" key="1">
    <citation type="submission" date="2020-02" db="EMBL/GenBank/DDBJ databases">
        <title>Genome sequence of strain AETb3-4.</title>
        <authorList>
            <person name="Gao J."/>
            <person name="Zhang X."/>
        </authorList>
    </citation>
    <scope>NUCLEOTIDE SEQUENCE [LARGE SCALE GENOMIC DNA]</scope>
    <source>
        <strain evidence="8 9">AETb3-4</strain>
    </source>
</reference>
<keyword evidence="8" id="KW-0966">Cell projection</keyword>
<evidence type="ECO:0000259" key="7">
    <source>
        <dbReference type="Pfam" id="PF07195"/>
    </source>
</evidence>
<name>A0A7Y7IIR3_9MICC</name>